<feature type="transmembrane region" description="Helical" evidence="1">
    <location>
        <begin position="12"/>
        <end position="34"/>
    </location>
</feature>
<dbReference type="AlphaFoldDB" id="A0A0K2VES0"/>
<keyword evidence="1" id="KW-0472">Membrane</keyword>
<dbReference type="EMBL" id="HACA01031326">
    <property type="protein sequence ID" value="CDW48687.1"/>
    <property type="molecule type" value="Transcribed_RNA"/>
</dbReference>
<sequence length="91" mass="10768">MYRIQNMCVPSYIFHLFLLSNINFMTFIPIYFIIQFIIVAYKLHGALLFNFFPSSLNRSSYEDWVTSNTPLVVQKNTLFFFPLSLSFLQHG</sequence>
<name>A0A0K2VES0_LEPSM</name>
<evidence type="ECO:0000256" key="1">
    <source>
        <dbReference type="SAM" id="Phobius"/>
    </source>
</evidence>
<proteinExistence type="predicted"/>
<reference evidence="2" key="1">
    <citation type="submission" date="2014-05" db="EMBL/GenBank/DDBJ databases">
        <authorList>
            <person name="Chronopoulou M."/>
        </authorList>
    </citation>
    <scope>NUCLEOTIDE SEQUENCE</scope>
    <source>
        <tissue evidence="2">Whole organism</tissue>
    </source>
</reference>
<keyword evidence="1" id="KW-1133">Transmembrane helix</keyword>
<protein>
    <submittedName>
        <fullName evidence="2">Uncharacterized protein</fullName>
    </submittedName>
</protein>
<evidence type="ECO:0000313" key="2">
    <source>
        <dbReference type="EMBL" id="CDW48687.1"/>
    </source>
</evidence>
<accession>A0A0K2VES0</accession>
<keyword evidence="1" id="KW-0812">Transmembrane</keyword>
<organism evidence="2">
    <name type="scientific">Lepeophtheirus salmonis</name>
    <name type="common">Salmon louse</name>
    <name type="synonym">Caligus salmonis</name>
    <dbReference type="NCBI Taxonomy" id="72036"/>
    <lineage>
        <taxon>Eukaryota</taxon>
        <taxon>Metazoa</taxon>
        <taxon>Ecdysozoa</taxon>
        <taxon>Arthropoda</taxon>
        <taxon>Crustacea</taxon>
        <taxon>Multicrustacea</taxon>
        <taxon>Hexanauplia</taxon>
        <taxon>Copepoda</taxon>
        <taxon>Siphonostomatoida</taxon>
        <taxon>Caligidae</taxon>
        <taxon>Lepeophtheirus</taxon>
    </lineage>
</organism>